<dbReference type="InterPro" id="IPR011055">
    <property type="entry name" value="Dup_hybrid_motif"/>
</dbReference>
<dbReference type="EMBL" id="OBMI01000001">
    <property type="protein sequence ID" value="SOB78910.1"/>
    <property type="molecule type" value="Genomic_DNA"/>
</dbReference>
<dbReference type="FunFam" id="2.70.70.10:FF:000006">
    <property type="entry name" value="M23 family peptidase"/>
    <property type="match status" value="1"/>
</dbReference>
<sequence>MYLRSEQGLGGAGGAAAAAFGRAPLGPAPRLTPVPGWREAIERIDLVPDLGTDIGSRTWWRGAATCVALIATTWQLAPALDRPIYGVAAPTLTGSDWDEARAQSIAPLALGGNSGRRFAPTAAVVPLNDTPERPVLELQASLPSGDGLAAALERSGVAAAEAARVADLVAGRVPLGDLRPGTQLDLTLGRRPLKDAPRPLEKLAFRARFDLSLQVARVADTLALTAVPIAIDRTPLRIQGRVGPSLYRSARAAGVPAKAVEAFLRSVASRMPVSRIGADQTFDVIVEQARAATGEVQLGKLLYAGLSGDGSKLQLVRFEQDGKDSWFDARGVGDRRSSGALMPVAGRLTSGFGLRRHPVLGIARMHKGLDIAAPSGAPIRAPMDGVVQMAGWAGGYGRFVKLRHAGGMATGFGHMSRIAVQNGETVRRGEVIGYVGSTGLSTGPHLHYELWKNGVPINPGKVTFESVQQLSGGALQRFKSTFARLMAVQAR</sequence>
<proteinExistence type="predicted"/>
<dbReference type="InterPro" id="IPR050570">
    <property type="entry name" value="Cell_wall_metabolism_enzyme"/>
</dbReference>
<organism evidence="3 4">
    <name type="scientific">Sphingomonas guangdongensis</name>
    <dbReference type="NCBI Taxonomy" id="1141890"/>
    <lineage>
        <taxon>Bacteria</taxon>
        <taxon>Pseudomonadati</taxon>
        <taxon>Pseudomonadota</taxon>
        <taxon>Alphaproteobacteria</taxon>
        <taxon>Sphingomonadales</taxon>
        <taxon>Sphingomonadaceae</taxon>
        <taxon>Sphingomonas</taxon>
    </lineage>
</organism>
<dbReference type="Gene3D" id="2.70.70.10">
    <property type="entry name" value="Glucose Permease (Domain IIA)"/>
    <property type="match status" value="1"/>
</dbReference>
<evidence type="ECO:0000313" key="3">
    <source>
        <dbReference type="EMBL" id="SOB78910.1"/>
    </source>
</evidence>
<accession>A0A285QAG1</accession>
<keyword evidence="4" id="KW-1185">Reference proteome</keyword>
<gene>
    <name evidence="3" type="ORF">SAMN06297144_0277</name>
</gene>
<reference evidence="3 4" key="1">
    <citation type="submission" date="2017-07" db="EMBL/GenBank/DDBJ databases">
        <authorList>
            <person name="Sun Z.S."/>
            <person name="Albrecht U."/>
            <person name="Echele G."/>
            <person name="Lee C.C."/>
        </authorList>
    </citation>
    <scope>NUCLEOTIDE SEQUENCE [LARGE SCALE GENOMIC DNA]</scope>
    <source>
        <strain evidence="3 4">CGMCC 1.12672</strain>
    </source>
</reference>
<keyword evidence="1" id="KW-0732">Signal</keyword>
<evidence type="ECO:0000313" key="4">
    <source>
        <dbReference type="Proteomes" id="UP000219494"/>
    </source>
</evidence>
<dbReference type="InterPro" id="IPR016047">
    <property type="entry name" value="M23ase_b-sheet_dom"/>
</dbReference>
<protein>
    <submittedName>
        <fullName evidence="3">Murein DD-endopeptidase MepM and murein hydrolase activator NlpD, contain LysM domain</fullName>
    </submittedName>
</protein>
<dbReference type="GO" id="GO:0004222">
    <property type="term" value="F:metalloendopeptidase activity"/>
    <property type="evidence" value="ECO:0007669"/>
    <property type="project" value="TreeGrafter"/>
</dbReference>
<dbReference type="PANTHER" id="PTHR21666">
    <property type="entry name" value="PEPTIDASE-RELATED"/>
    <property type="match status" value="1"/>
</dbReference>
<dbReference type="SUPFAM" id="SSF51261">
    <property type="entry name" value="Duplicated hybrid motif"/>
    <property type="match status" value="1"/>
</dbReference>
<dbReference type="OrthoDB" id="9815245at2"/>
<name>A0A285QAG1_9SPHN</name>
<feature type="domain" description="M23ase beta-sheet core" evidence="2">
    <location>
        <begin position="364"/>
        <end position="459"/>
    </location>
</feature>
<evidence type="ECO:0000259" key="2">
    <source>
        <dbReference type="Pfam" id="PF01551"/>
    </source>
</evidence>
<dbReference type="Gene3D" id="3.10.450.350">
    <property type="match status" value="1"/>
</dbReference>
<keyword evidence="3" id="KW-0378">Hydrolase</keyword>
<dbReference type="Proteomes" id="UP000219494">
    <property type="component" value="Unassembled WGS sequence"/>
</dbReference>
<dbReference type="CDD" id="cd12797">
    <property type="entry name" value="M23_peptidase"/>
    <property type="match status" value="1"/>
</dbReference>
<dbReference type="PANTHER" id="PTHR21666:SF289">
    <property type="entry name" value="L-ALA--D-GLU ENDOPEPTIDASE"/>
    <property type="match status" value="1"/>
</dbReference>
<dbReference type="AlphaFoldDB" id="A0A285QAG1"/>
<dbReference type="Pfam" id="PF01551">
    <property type="entry name" value="Peptidase_M23"/>
    <property type="match status" value="1"/>
</dbReference>
<evidence type="ECO:0000256" key="1">
    <source>
        <dbReference type="ARBA" id="ARBA00022729"/>
    </source>
</evidence>